<dbReference type="EMBL" id="LT719092">
    <property type="protein sequence ID" value="SJK84756.1"/>
    <property type="molecule type" value="Genomic_DNA"/>
</dbReference>
<feature type="domain" description="ABC transporter" evidence="5">
    <location>
        <begin position="31"/>
        <end position="263"/>
    </location>
</feature>
<evidence type="ECO:0000256" key="2">
    <source>
        <dbReference type="ARBA" id="ARBA00022448"/>
    </source>
</evidence>
<evidence type="ECO:0000313" key="6">
    <source>
        <dbReference type="EMBL" id="SJK84756.1"/>
    </source>
</evidence>
<dbReference type="PANTHER" id="PTHR42711">
    <property type="entry name" value="ABC TRANSPORTER ATP-BINDING PROTEIN"/>
    <property type="match status" value="1"/>
</dbReference>
<dbReference type="PANTHER" id="PTHR42711:SF5">
    <property type="entry name" value="ABC TRANSPORTER ATP-BINDING PROTEIN NATA"/>
    <property type="match status" value="1"/>
</dbReference>
<evidence type="ECO:0000313" key="7">
    <source>
        <dbReference type="Proteomes" id="UP000187822"/>
    </source>
</evidence>
<gene>
    <name evidence="6" type="ORF">CPM_0914</name>
</gene>
<dbReference type="InterPro" id="IPR050763">
    <property type="entry name" value="ABC_transporter_ATP-binding"/>
</dbReference>
<dbReference type="AlphaFoldDB" id="A0A1R4A729"/>
<sequence length="328" mass="37452">MSDTEETISNKDNDVLKGKNNEEVIESRDLIVARNLDKTYHGKSEVKALSNLSFTVKRGGVFTLLGRNGSGKTTTVKLLSTLLRRDSGDLSVFGFDPNISAEEIRKKISIVPQEGKPIEYLTPRESIYFYLRMRGFTKEEAERRTEMVIIDFLIDNFSDQRCFTLSVGQKQIVLVAMAFAPNPELIFLDEPTIGLDPLARQRVWKKIIEIKSSTTIFLTTHYMEEAEFLSDIVLIIKEGKSIKQGSPKELIKQFKYKHKVTINNYGNENITSQYIISKKLNDSLVIYLNENELDKVVQQLVKDGLEITINKVSLEDVFISVMDEDHEK</sequence>
<dbReference type="PROSITE" id="PS50893">
    <property type="entry name" value="ABC_TRANSPORTER_2"/>
    <property type="match status" value="1"/>
</dbReference>
<dbReference type="GO" id="GO:0005524">
    <property type="term" value="F:ATP binding"/>
    <property type="evidence" value="ECO:0007669"/>
    <property type="project" value="UniProtKB-KW"/>
</dbReference>
<evidence type="ECO:0000256" key="3">
    <source>
        <dbReference type="ARBA" id="ARBA00022741"/>
    </source>
</evidence>
<proteinExistence type="inferred from homology"/>
<protein>
    <submittedName>
        <fullName evidence="6">ABC transporter ATPase</fullName>
    </submittedName>
</protein>
<keyword evidence="3" id="KW-0547">Nucleotide-binding</keyword>
<dbReference type="STRING" id="1673428.CPM_0914"/>
<organism evidence="6 7">
    <name type="scientific">Cuniculiplasma divulgatum</name>
    <dbReference type="NCBI Taxonomy" id="1673428"/>
    <lineage>
        <taxon>Archaea</taxon>
        <taxon>Methanobacteriati</taxon>
        <taxon>Thermoplasmatota</taxon>
        <taxon>Thermoplasmata</taxon>
        <taxon>Thermoplasmatales</taxon>
        <taxon>Cuniculiplasmataceae</taxon>
        <taxon>Cuniculiplasma</taxon>
    </lineage>
</organism>
<dbReference type="Gene3D" id="3.40.50.300">
    <property type="entry name" value="P-loop containing nucleotide triphosphate hydrolases"/>
    <property type="match status" value="1"/>
</dbReference>
<dbReference type="KEGG" id="cdiv:CPM_0914"/>
<name>A0A1R4A729_9ARCH</name>
<evidence type="ECO:0000256" key="4">
    <source>
        <dbReference type="ARBA" id="ARBA00022840"/>
    </source>
</evidence>
<reference evidence="7" key="1">
    <citation type="submission" date="2016-06" db="EMBL/GenBank/DDBJ databases">
        <authorList>
            <person name="Toshchakov V.S."/>
        </authorList>
    </citation>
    <scope>NUCLEOTIDE SEQUENCE [LARGE SCALE GENOMIC DNA]</scope>
    <source>
        <strain>PM4 (JCM 30641</strain>
        <strain evidence="7">\VKM B-2940)</strain>
    </source>
</reference>
<dbReference type="InterPro" id="IPR003593">
    <property type="entry name" value="AAA+_ATPase"/>
</dbReference>
<keyword evidence="4" id="KW-0067">ATP-binding</keyword>
<comment type="similarity">
    <text evidence="1">Belongs to the ABC transporter superfamily.</text>
</comment>
<dbReference type="GeneID" id="30927524"/>
<evidence type="ECO:0000256" key="1">
    <source>
        <dbReference type="ARBA" id="ARBA00005417"/>
    </source>
</evidence>
<accession>A0A1R4A729</accession>
<evidence type="ECO:0000259" key="5">
    <source>
        <dbReference type="PROSITE" id="PS50893"/>
    </source>
</evidence>
<keyword evidence="2" id="KW-0813">Transport</keyword>
<dbReference type="SUPFAM" id="SSF52540">
    <property type="entry name" value="P-loop containing nucleoside triphosphate hydrolases"/>
    <property type="match status" value="1"/>
</dbReference>
<keyword evidence="7" id="KW-1185">Reference proteome</keyword>
<dbReference type="InterPro" id="IPR027417">
    <property type="entry name" value="P-loop_NTPase"/>
</dbReference>
<dbReference type="Proteomes" id="UP000187822">
    <property type="component" value="Chromosome I"/>
</dbReference>
<dbReference type="Pfam" id="PF00005">
    <property type="entry name" value="ABC_tran"/>
    <property type="match status" value="1"/>
</dbReference>
<dbReference type="SMART" id="SM00382">
    <property type="entry name" value="AAA"/>
    <property type="match status" value="1"/>
</dbReference>
<dbReference type="InterPro" id="IPR003439">
    <property type="entry name" value="ABC_transporter-like_ATP-bd"/>
</dbReference>
<dbReference type="GO" id="GO:0016887">
    <property type="term" value="F:ATP hydrolysis activity"/>
    <property type="evidence" value="ECO:0007669"/>
    <property type="project" value="InterPro"/>
</dbReference>
<dbReference type="RefSeq" id="WP_083705259.1">
    <property type="nucleotide sequence ID" value="NZ_LT719092.1"/>
</dbReference>
<dbReference type="OrthoDB" id="87732at2157"/>